<gene>
    <name evidence="2" type="ORF">GRX03_10925</name>
</gene>
<keyword evidence="3" id="KW-1185">Reference proteome</keyword>
<evidence type="ECO:0000259" key="1">
    <source>
        <dbReference type="SMART" id="SM00852"/>
    </source>
</evidence>
<proteinExistence type="predicted"/>
<dbReference type="OrthoDB" id="372037at2157"/>
<dbReference type="InterPro" id="IPR050101">
    <property type="entry name" value="CinA"/>
</dbReference>
<feature type="domain" description="MoaB/Mog" evidence="1">
    <location>
        <begin position="4"/>
        <end position="171"/>
    </location>
</feature>
<accession>A0A6B0TB37</accession>
<dbReference type="SMART" id="SM00852">
    <property type="entry name" value="MoCF_biosynth"/>
    <property type="match status" value="1"/>
</dbReference>
<protein>
    <submittedName>
        <fullName evidence="2">Competence/damage-inducible protein A</fullName>
    </submittedName>
</protein>
<dbReference type="CDD" id="cd00885">
    <property type="entry name" value="cinA"/>
    <property type="match status" value="1"/>
</dbReference>
<dbReference type="PANTHER" id="PTHR13939:SF0">
    <property type="entry name" value="NMN AMIDOHYDROLASE-LIKE PROTEIN YFAY"/>
    <property type="match status" value="1"/>
</dbReference>
<dbReference type="InterPro" id="IPR056596">
    <property type="entry name" value="FLAD1_M"/>
</dbReference>
<dbReference type="Pfam" id="PF00994">
    <property type="entry name" value="MoCF_biosynth"/>
    <property type="match status" value="1"/>
</dbReference>
<evidence type="ECO:0000313" key="2">
    <source>
        <dbReference type="EMBL" id="MXR52110.1"/>
    </source>
</evidence>
<dbReference type="Pfam" id="PF24102">
    <property type="entry name" value="FLAD1_M"/>
    <property type="match status" value="1"/>
</dbReference>
<evidence type="ECO:0000313" key="3">
    <source>
        <dbReference type="Proteomes" id="UP000466535"/>
    </source>
</evidence>
<reference evidence="2 3" key="1">
    <citation type="submission" date="2019-12" db="EMBL/GenBank/DDBJ databases">
        <title>Isolation and characterization of three novel carbon monoxide-oxidizing members of Halobacteria from salione crusts and soils.</title>
        <authorList>
            <person name="Myers M.R."/>
            <person name="King G.M."/>
        </authorList>
    </citation>
    <scope>NUCLEOTIDE SEQUENCE [LARGE SCALE GENOMIC DNA]</scope>
    <source>
        <strain evidence="2 3">WSH3</strain>
    </source>
</reference>
<organism evidence="2 3">
    <name type="scientific">Halovenus carboxidivorans</name>
    <dbReference type="NCBI Taxonomy" id="2692199"/>
    <lineage>
        <taxon>Archaea</taxon>
        <taxon>Methanobacteriati</taxon>
        <taxon>Methanobacteriota</taxon>
        <taxon>Stenosarchaea group</taxon>
        <taxon>Halobacteria</taxon>
        <taxon>Halobacteriales</taxon>
        <taxon>Haloarculaceae</taxon>
        <taxon>Halovenus</taxon>
    </lineage>
</organism>
<comment type="caution">
    <text evidence="2">The sequence shown here is derived from an EMBL/GenBank/DDBJ whole genome shotgun (WGS) entry which is preliminary data.</text>
</comment>
<dbReference type="RefSeq" id="WP_159764246.1">
    <property type="nucleotide sequence ID" value="NZ_WUUT01000004.1"/>
</dbReference>
<dbReference type="NCBIfam" id="TIGR00177">
    <property type="entry name" value="molyb_syn"/>
    <property type="match status" value="1"/>
</dbReference>
<dbReference type="EMBL" id="WUUT01000004">
    <property type="protein sequence ID" value="MXR52110.1"/>
    <property type="molecule type" value="Genomic_DNA"/>
</dbReference>
<name>A0A6B0TB37_9EURY</name>
<dbReference type="AlphaFoldDB" id="A0A6B0TB37"/>
<dbReference type="SUPFAM" id="SSF53218">
    <property type="entry name" value="Molybdenum cofactor biosynthesis proteins"/>
    <property type="match status" value="1"/>
</dbReference>
<sequence>MEVAIITVGDELLAGDTVNSNATWLADQITDRGATVERVLALPDDRAVIADRVRAYNDEFDAVLVTGGTGGTPDDVTMEAVSDAFDREMVVREPVLETIEEKIRRYEEARPELELDIDMEAEASLPAGSRPLSNPEGLAPGCVIENVYVMPGIPDELKAMFETVAEAFDGESRSTFLYTVEPEGNIVWALDEVQSEFDVSVGCYPDREEGHNRLKITATDQDALDGAAAWLLEEINASETKVSRDWS</sequence>
<dbReference type="InterPro" id="IPR036425">
    <property type="entry name" value="MoaB/Mog-like_dom_sf"/>
</dbReference>
<dbReference type="InterPro" id="IPR001453">
    <property type="entry name" value="MoaB/Mog_dom"/>
</dbReference>
<dbReference type="Proteomes" id="UP000466535">
    <property type="component" value="Unassembled WGS sequence"/>
</dbReference>
<dbReference type="Gene3D" id="3.40.980.10">
    <property type="entry name" value="MoaB/Mog-like domain"/>
    <property type="match status" value="1"/>
</dbReference>
<dbReference type="PANTHER" id="PTHR13939">
    <property type="entry name" value="NICOTINAMIDE-NUCLEOTIDE AMIDOHYDROLASE PNCC"/>
    <property type="match status" value="1"/>
</dbReference>